<dbReference type="Gene3D" id="3.30.470.20">
    <property type="entry name" value="ATP-grasp fold, B domain"/>
    <property type="match status" value="2"/>
</dbReference>
<keyword evidence="3" id="KW-0670">Pyruvate</keyword>
<dbReference type="RefSeq" id="WP_071899759.1">
    <property type="nucleotide sequence ID" value="NZ_MPIN01000004.1"/>
</dbReference>
<keyword evidence="4" id="KW-1185">Reference proteome</keyword>
<keyword evidence="3" id="KW-0418">Kinase</keyword>
<dbReference type="GO" id="GO:0005524">
    <property type="term" value="F:ATP binding"/>
    <property type="evidence" value="ECO:0007669"/>
    <property type="project" value="InterPro"/>
</dbReference>
<evidence type="ECO:0000259" key="1">
    <source>
        <dbReference type="Pfam" id="PF00391"/>
    </source>
</evidence>
<organism evidence="3 4">
    <name type="scientific">Cystobacter ferrugineus</name>
    <dbReference type="NCBI Taxonomy" id="83449"/>
    <lineage>
        <taxon>Bacteria</taxon>
        <taxon>Pseudomonadati</taxon>
        <taxon>Myxococcota</taxon>
        <taxon>Myxococcia</taxon>
        <taxon>Myxococcales</taxon>
        <taxon>Cystobacterineae</taxon>
        <taxon>Archangiaceae</taxon>
        <taxon>Cystobacter</taxon>
    </lineage>
</organism>
<keyword evidence="3" id="KW-0808">Transferase</keyword>
<dbReference type="GO" id="GO:0016301">
    <property type="term" value="F:kinase activity"/>
    <property type="evidence" value="ECO:0007669"/>
    <property type="project" value="UniProtKB-KW"/>
</dbReference>
<dbReference type="Pfam" id="PF01326">
    <property type="entry name" value="PPDK_N"/>
    <property type="match status" value="2"/>
</dbReference>
<proteinExistence type="predicted"/>
<dbReference type="PANTHER" id="PTHR43615">
    <property type="entry name" value="PHOSPHOENOLPYRUVATE SYNTHASE-RELATED"/>
    <property type="match status" value="1"/>
</dbReference>
<evidence type="ECO:0000313" key="4">
    <source>
        <dbReference type="Proteomes" id="UP000182229"/>
    </source>
</evidence>
<dbReference type="InterPro" id="IPR036637">
    <property type="entry name" value="Phosphohistidine_dom_sf"/>
</dbReference>
<dbReference type="Gene3D" id="3.30.1490.20">
    <property type="entry name" value="ATP-grasp fold, A domain"/>
    <property type="match status" value="2"/>
</dbReference>
<comment type="caution">
    <text evidence="3">The sequence shown here is derived from an EMBL/GenBank/DDBJ whole genome shotgun (WGS) entry which is preliminary data.</text>
</comment>
<dbReference type="InterPro" id="IPR008279">
    <property type="entry name" value="PEP-util_enz_mobile_dom"/>
</dbReference>
<dbReference type="Proteomes" id="UP000182229">
    <property type="component" value="Unassembled WGS sequence"/>
</dbReference>
<gene>
    <name evidence="3" type="ORF">BON30_19075</name>
</gene>
<evidence type="ECO:0000313" key="3">
    <source>
        <dbReference type="EMBL" id="OJH39592.1"/>
    </source>
</evidence>
<dbReference type="Pfam" id="PF00391">
    <property type="entry name" value="PEP-utilizers"/>
    <property type="match status" value="1"/>
</dbReference>
<dbReference type="OrthoDB" id="9765468at2"/>
<dbReference type="InterPro" id="IPR013815">
    <property type="entry name" value="ATP_grasp_subdomain_1"/>
</dbReference>
<dbReference type="SUPFAM" id="SSF52009">
    <property type="entry name" value="Phosphohistidine domain"/>
    <property type="match status" value="1"/>
</dbReference>
<accession>A0A1L9BBE6</accession>
<feature type="domain" description="Pyruvate phosphate dikinase AMP/ATP-binding" evidence="2">
    <location>
        <begin position="208"/>
        <end position="251"/>
    </location>
</feature>
<reference evidence="3 4" key="2">
    <citation type="submission" date="2016-12" db="EMBL/GenBank/DDBJ databases">
        <title>Draft Genome Sequence of Cystobacter ferrugineus Strain Cbfe23.</title>
        <authorList>
            <person name="Akbar S."/>
            <person name="Dowd S.E."/>
            <person name="Stevens D.C."/>
        </authorList>
    </citation>
    <scope>NUCLEOTIDE SEQUENCE [LARGE SCALE GENOMIC DNA]</scope>
    <source>
        <strain evidence="3 4">Cbfe23</strain>
    </source>
</reference>
<dbReference type="EMBL" id="MPIN01000004">
    <property type="protein sequence ID" value="OJH39592.1"/>
    <property type="molecule type" value="Genomic_DNA"/>
</dbReference>
<dbReference type="AlphaFoldDB" id="A0A1L9BBE6"/>
<reference evidence="4" key="1">
    <citation type="submission" date="2016-11" db="EMBL/GenBank/DDBJ databases">
        <authorList>
            <person name="Shukria A."/>
            <person name="Stevens D.C."/>
        </authorList>
    </citation>
    <scope>NUCLEOTIDE SEQUENCE [LARGE SCALE GENOMIC DNA]</scope>
    <source>
        <strain evidence="4">Cbfe23</strain>
    </source>
</reference>
<dbReference type="InterPro" id="IPR002192">
    <property type="entry name" value="PPDK_AMP/ATP-bd"/>
</dbReference>
<feature type="domain" description="Pyruvate phosphate dikinase AMP/ATP-binding" evidence="2">
    <location>
        <begin position="58"/>
        <end position="196"/>
    </location>
</feature>
<dbReference type="PANTHER" id="PTHR43615:SF1">
    <property type="entry name" value="PPDK_N DOMAIN-CONTAINING PROTEIN"/>
    <property type="match status" value="1"/>
</dbReference>
<evidence type="ECO:0000259" key="2">
    <source>
        <dbReference type="Pfam" id="PF01326"/>
    </source>
</evidence>
<dbReference type="Gene3D" id="3.50.30.10">
    <property type="entry name" value="Phosphohistidine domain"/>
    <property type="match status" value="1"/>
</dbReference>
<dbReference type="SUPFAM" id="SSF56059">
    <property type="entry name" value="Glutathione synthetase ATP-binding domain-like"/>
    <property type="match status" value="1"/>
</dbReference>
<dbReference type="InterPro" id="IPR051549">
    <property type="entry name" value="PEP_Utilizing_Enz"/>
</dbReference>
<dbReference type="STRING" id="83449.BON30_19075"/>
<protein>
    <submittedName>
        <fullName evidence="3">Pyruvate, phosphate dikinase</fullName>
    </submittedName>
</protein>
<name>A0A1L9BBE6_9BACT</name>
<feature type="domain" description="PEP-utilising enzyme mobile" evidence="1">
    <location>
        <begin position="710"/>
        <end position="781"/>
    </location>
</feature>
<sequence>MTTTVCFFEDLTAERATQAGGKGRVLARLHQAGHPVPPGFIVLTSAFEGDSLRPASWDEVVTALARLRAGQPDRAFAVRSSALGEDSERASFAGGFETVLDVRDDDAVRRAIETVRRSRHAERVAAYSQAQGLATGHEVAVVIQHLVAADTSGVLFTADPVTGNRSALVGNFVSGLGERLVAGEVTPSSFTIDRMKGTYSGPPEPRAHARKFRRLALRLEEEFGSPQDIEWAISRGRLMLLQARPITTLRGHDPATGEWNDSLTGDYLWTSTNLGEAVPDVMTPCTWSLLRLFLAETLPLLFMGNDPPMGNLGGRAYMNLSLTATLGAAFGVSRQRFAETAEEAFGRLPEGMEIPLLPLSRWSLLRKLVPGAIRLRKRVRANQSRLAAFVASAPQRCEALHARIQATSSAPELGALWDQELFPYHQECCRMLEAGSRQNGRAAHGLRRMLRKWVGDADATALLSGLSSGAGPLESLAPLVALTRVSRGELDRETYARRYGHRGPHEFEVSLPRPAEDPEWIDRQLAQAREAPVDVDTLLSRRKEARDAAWERFQRNHPRRFAKIRGLLDRAAEGAHAREAARSEVIRAFWVLRAFVLRAGTLTGQGDALFFLYHEEILALLRGDATALAFVPARRQTHARYSALPVYPTLIRGRFDPFQWAADPRRRSDVFDARGDSAPVQEAITGFPGAAGIVEGPVRLLASPEEGDTFQAGEVLVTTVTNVGWAPLFPRAAAIVTDVGAPLSHAAIVARELGIPAVVGCGNATMRLRTGDRVRVNGSQGRVEVVRPAEPGNIG</sequence>